<proteinExistence type="predicted"/>
<sequence length="774" mass="87358">MEGGGRVRQTAAAVAVGNKRGRTVKKLAVKPTKENDELSSKSSTTQTTPATATDSLTCIVDASSSSPTRKIPIIRIARISREKLAEMIAMVTFAEKVNELNIEDFKRRFRQIQLRGAYPSKLTKIAHEQNTVKCRYNDIVCLDDSRVILKPMPKFSGDFIHASWVTHEFLGKKFICTQGPLENTIADFWRMIWQERVEVIIMLCELCEDGNQKCVPYWPIKINESKQFNGITILNNDIQCRHGVVLTVLWISYENETRKVRHFQWKDWPDRFAPKQLITPYTLHGIANTVKSPAVVHCSAGIGRSGTFIMLEIVYRCLRAGKDRSVESLLWELRSQRAGAVQTFDQFLFIYYATIQRLINRGTVDPASVSTKPAEKPTATKKPCKKTSDVPRKAEHKTQKATDAKKQKASAALLKQPAKSVNGPELRSDLRLKDALMIANEDNHIEDAKVTSDQKRPKENNNTPTKRPPKEEAHTPPRADVKSFSKEECQQSLADLENFSDEGYFAQSSPKKNPSKDFSKHLKDSLPGKMLRKETRKDSPERPKTDKSKQSKQNTSKPSKNETVDAEEKYMFEVKTSQANAKDDSACATKDLRKEDAQSSGSDEMRSPFEYESNDFYEEYHAPGPRKSRSYLDEYADSTTGTDTDAALASCATTQDRQSDIDQSKKSTSQSNKQSSEIVSKQQQNPSTQQSCQEEQGFIGIDVLHLTHACDSDYIAQDMAQFDVNQKKCQQEVISKNQKDLDIDQSPEDMKDEDFFVGVSYESDLVLASDLSRC</sequence>
<dbReference type="GO" id="GO:0004725">
    <property type="term" value="F:protein tyrosine phosphatase activity"/>
    <property type="evidence" value="ECO:0007669"/>
    <property type="project" value="InterPro"/>
</dbReference>
<feature type="domain" description="Tyrosine-protein phosphatase" evidence="2">
    <location>
        <begin position="105"/>
        <end position="357"/>
    </location>
</feature>
<feature type="compositionally biased region" description="Basic and acidic residues" evidence="1">
    <location>
        <begin position="581"/>
        <end position="609"/>
    </location>
</feature>
<feature type="domain" description="Tyrosine specific protein phosphatases" evidence="3">
    <location>
        <begin position="293"/>
        <end position="348"/>
    </location>
</feature>
<evidence type="ECO:0000313" key="4">
    <source>
        <dbReference type="EMBL" id="VDK47438.1"/>
    </source>
</evidence>
<dbReference type="AlphaFoldDB" id="A0A0M3JXD3"/>
<feature type="compositionally biased region" description="Basic and acidic residues" evidence="1">
    <location>
        <begin position="386"/>
        <end position="406"/>
    </location>
</feature>
<dbReference type="PROSITE" id="PS00383">
    <property type="entry name" value="TYR_PHOSPHATASE_1"/>
    <property type="match status" value="1"/>
</dbReference>
<protein>
    <submittedName>
        <fullName evidence="6">Protein-tyrosine phosphatase</fullName>
    </submittedName>
</protein>
<dbReference type="Proteomes" id="UP000267096">
    <property type="component" value="Unassembled WGS sequence"/>
</dbReference>
<evidence type="ECO:0000256" key="1">
    <source>
        <dbReference type="SAM" id="MobiDB-lite"/>
    </source>
</evidence>
<feature type="compositionally biased region" description="Basic and acidic residues" evidence="1">
    <location>
        <begin position="468"/>
        <end position="489"/>
    </location>
</feature>
<dbReference type="OrthoDB" id="5897907at2759"/>
<feature type="region of interest" description="Disordered" evidence="1">
    <location>
        <begin position="365"/>
        <end position="426"/>
    </location>
</feature>
<feature type="compositionally biased region" description="Low complexity" evidence="1">
    <location>
        <begin position="666"/>
        <end position="693"/>
    </location>
</feature>
<dbReference type="InterPro" id="IPR003595">
    <property type="entry name" value="Tyr_Pase_cat"/>
</dbReference>
<name>A0A0M3JXD3_ANISI</name>
<reference evidence="6" key="1">
    <citation type="submission" date="2017-02" db="UniProtKB">
        <authorList>
            <consortium name="WormBaseParasite"/>
        </authorList>
    </citation>
    <scope>IDENTIFICATION</scope>
</reference>
<dbReference type="SMART" id="SM00194">
    <property type="entry name" value="PTPc"/>
    <property type="match status" value="1"/>
</dbReference>
<dbReference type="PANTHER" id="PTHR46163">
    <property type="entry name" value="TYROSINE-PROTEIN PHOSPHATASE-RELATED"/>
    <property type="match status" value="1"/>
</dbReference>
<dbReference type="PROSITE" id="PS50056">
    <property type="entry name" value="TYR_PHOSPHATASE_2"/>
    <property type="match status" value="1"/>
</dbReference>
<dbReference type="InterPro" id="IPR000242">
    <property type="entry name" value="PTP_cat"/>
</dbReference>
<feature type="compositionally biased region" description="Low complexity" evidence="1">
    <location>
        <begin position="40"/>
        <end position="50"/>
    </location>
</feature>
<dbReference type="PRINTS" id="PR00700">
    <property type="entry name" value="PRTYPHPHTASE"/>
</dbReference>
<dbReference type="Gene3D" id="3.90.190.10">
    <property type="entry name" value="Protein tyrosine phosphatase superfamily"/>
    <property type="match status" value="1"/>
</dbReference>
<keyword evidence="5" id="KW-1185">Reference proteome</keyword>
<feature type="compositionally biased region" description="Low complexity" evidence="1">
    <location>
        <begin position="637"/>
        <end position="649"/>
    </location>
</feature>
<dbReference type="CDD" id="cd00047">
    <property type="entry name" value="PTPc"/>
    <property type="match status" value="1"/>
</dbReference>
<evidence type="ECO:0000313" key="6">
    <source>
        <dbReference type="WBParaSite" id="ASIM_0001300301-mRNA-1"/>
    </source>
</evidence>
<dbReference type="InterPro" id="IPR029021">
    <property type="entry name" value="Prot-tyrosine_phosphatase-like"/>
</dbReference>
<dbReference type="SUPFAM" id="SSF52799">
    <property type="entry name" value="(Phosphotyrosine protein) phosphatases II"/>
    <property type="match status" value="1"/>
</dbReference>
<feature type="compositionally biased region" description="Low complexity" evidence="1">
    <location>
        <begin position="409"/>
        <end position="420"/>
    </location>
</feature>
<dbReference type="InterPro" id="IPR052782">
    <property type="entry name" value="Oocyte-zygote_transition_reg"/>
</dbReference>
<gene>
    <name evidence="4" type="ORF">ASIM_LOCUS12469</name>
</gene>
<organism evidence="6">
    <name type="scientific">Anisakis simplex</name>
    <name type="common">Herring worm</name>
    <dbReference type="NCBI Taxonomy" id="6269"/>
    <lineage>
        <taxon>Eukaryota</taxon>
        <taxon>Metazoa</taxon>
        <taxon>Ecdysozoa</taxon>
        <taxon>Nematoda</taxon>
        <taxon>Chromadorea</taxon>
        <taxon>Rhabditida</taxon>
        <taxon>Spirurina</taxon>
        <taxon>Ascaridomorpha</taxon>
        <taxon>Ascaridoidea</taxon>
        <taxon>Anisakidae</taxon>
        <taxon>Anisakis</taxon>
        <taxon>Anisakis simplex complex</taxon>
    </lineage>
</organism>
<feature type="compositionally biased region" description="Basic and acidic residues" evidence="1">
    <location>
        <begin position="559"/>
        <end position="572"/>
    </location>
</feature>
<dbReference type="SMART" id="SM00404">
    <property type="entry name" value="PTPc_motif"/>
    <property type="match status" value="1"/>
</dbReference>
<evidence type="ECO:0000313" key="5">
    <source>
        <dbReference type="Proteomes" id="UP000267096"/>
    </source>
</evidence>
<dbReference type="PROSITE" id="PS50055">
    <property type="entry name" value="TYR_PHOSPHATASE_PTP"/>
    <property type="match status" value="1"/>
</dbReference>
<evidence type="ECO:0000259" key="2">
    <source>
        <dbReference type="PROSITE" id="PS50055"/>
    </source>
</evidence>
<dbReference type="Pfam" id="PF00102">
    <property type="entry name" value="Y_phosphatase"/>
    <property type="match status" value="1"/>
</dbReference>
<reference evidence="4 5" key="2">
    <citation type="submission" date="2018-11" db="EMBL/GenBank/DDBJ databases">
        <authorList>
            <consortium name="Pathogen Informatics"/>
        </authorList>
    </citation>
    <scope>NUCLEOTIDE SEQUENCE [LARGE SCALE GENOMIC DNA]</scope>
</reference>
<evidence type="ECO:0000259" key="3">
    <source>
        <dbReference type="PROSITE" id="PS50056"/>
    </source>
</evidence>
<dbReference type="WBParaSite" id="ASIM_0001300301-mRNA-1">
    <property type="protein sequence ID" value="ASIM_0001300301-mRNA-1"/>
    <property type="gene ID" value="ASIM_0001300301"/>
</dbReference>
<feature type="compositionally biased region" description="Basic and acidic residues" evidence="1">
    <location>
        <begin position="443"/>
        <end position="459"/>
    </location>
</feature>
<dbReference type="EMBL" id="UYRR01031194">
    <property type="protein sequence ID" value="VDK47438.1"/>
    <property type="molecule type" value="Genomic_DNA"/>
</dbReference>
<feature type="compositionally biased region" description="Basic and acidic residues" evidence="1">
    <location>
        <begin position="514"/>
        <end position="549"/>
    </location>
</feature>
<accession>A0A0M3JXD3</accession>
<feature type="region of interest" description="Disordered" evidence="1">
    <location>
        <begin position="443"/>
        <end position="693"/>
    </location>
</feature>
<dbReference type="InterPro" id="IPR000387">
    <property type="entry name" value="Tyr_Pase_dom"/>
</dbReference>
<feature type="region of interest" description="Disordered" evidence="1">
    <location>
        <begin position="23"/>
        <end position="50"/>
    </location>
</feature>
<dbReference type="InterPro" id="IPR016130">
    <property type="entry name" value="Tyr_Pase_AS"/>
</dbReference>